<keyword evidence="3" id="KW-1185">Reference proteome</keyword>
<protein>
    <submittedName>
        <fullName evidence="2">Uncharacterized protein</fullName>
    </submittedName>
</protein>
<proteinExistence type="predicted"/>
<evidence type="ECO:0000313" key="3">
    <source>
        <dbReference type="Proteomes" id="UP000054549"/>
    </source>
</evidence>
<reference evidence="2 3" key="1">
    <citation type="submission" date="2014-04" db="EMBL/GenBank/DDBJ databases">
        <title>Evolutionary Origins and Diversification of the Mycorrhizal Mutualists.</title>
        <authorList>
            <consortium name="DOE Joint Genome Institute"/>
            <consortium name="Mycorrhizal Genomics Consortium"/>
            <person name="Kohler A."/>
            <person name="Kuo A."/>
            <person name="Nagy L.G."/>
            <person name="Floudas D."/>
            <person name="Copeland A."/>
            <person name="Barry K.W."/>
            <person name="Cichocki N."/>
            <person name="Veneault-Fourrey C."/>
            <person name="LaButti K."/>
            <person name="Lindquist E.A."/>
            <person name="Lipzen A."/>
            <person name="Lundell T."/>
            <person name="Morin E."/>
            <person name="Murat C."/>
            <person name="Riley R."/>
            <person name="Ohm R."/>
            <person name="Sun H."/>
            <person name="Tunlid A."/>
            <person name="Henrissat B."/>
            <person name="Grigoriev I.V."/>
            <person name="Hibbett D.S."/>
            <person name="Martin F."/>
        </authorList>
    </citation>
    <scope>NUCLEOTIDE SEQUENCE [LARGE SCALE GENOMIC DNA]</scope>
    <source>
        <strain evidence="2 3">Koide BX008</strain>
    </source>
</reference>
<name>A0A0C2WK33_AMAMK</name>
<gene>
    <name evidence="2" type="ORF">M378DRAFT_17011</name>
</gene>
<evidence type="ECO:0000313" key="2">
    <source>
        <dbReference type="EMBL" id="KIL56513.1"/>
    </source>
</evidence>
<dbReference type="HOGENOM" id="CLU_2263061_0_0_1"/>
<dbReference type="Proteomes" id="UP000054549">
    <property type="component" value="Unassembled WGS sequence"/>
</dbReference>
<organism evidence="2 3">
    <name type="scientific">Amanita muscaria (strain Koide BX008)</name>
    <dbReference type="NCBI Taxonomy" id="946122"/>
    <lineage>
        <taxon>Eukaryota</taxon>
        <taxon>Fungi</taxon>
        <taxon>Dikarya</taxon>
        <taxon>Basidiomycota</taxon>
        <taxon>Agaricomycotina</taxon>
        <taxon>Agaricomycetes</taxon>
        <taxon>Agaricomycetidae</taxon>
        <taxon>Agaricales</taxon>
        <taxon>Pluteineae</taxon>
        <taxon>Amanitaceae</taxon>
        <taxon>Amanita</taxon>
    </lineage>
</organism>
<evidence type="ECO:0000256" key="1">
    <source>
        <dbReference type="SAM" id="MobiDB-lite"/>
    </source>
</evidence>
<dbReference type="EMBL" id="KN818417">
    <property type="protein sequence ID" value="KIL56513.1"/>
    <property type="molecule type" value="Genomic_DNA"/>
</dbReference>
<feature type="compositionally biased region" description="Basic and acidic residues" evidence="1">
    <location>
        <begin position="46"/>
        <end position="55"/>
    </location>
</feature>
<feature type="compositionally biased region" description="Polar residues" evidence="1">
    <location>
        <begin position="1"/>
        <end position="32"/>
    </location>
</feature>
<dbReference type="AlphaFoldDB" id="A0A0C2WK33"/>
<accession>A0A0C2WK33</accession>
<sequence>MDISTFVQQLMNSHPGSSRRQQTPAGGPTSVSIPPVPYSSHGAYRGLREAQRTGGEEYTSGEPGEDQRRRIHRATGPTLDGSHYGYNYTHTTEEDRGPYSTSS</sequence>
<feature type="region of interest" description="Disordered" evidence="1">
    <location>
        <begin position="1"/>
        <end position="103"/>
    </location>
</feature>
<dbReference type="InParanoid" id="A0A0C2WK33"/>